<evidence type="ECO:0000259" key="1">
    <source>
        <dbReference type="Pfam" id="PF08241"/>
    </source>
</evidence>
<feature type="domain" description="Methyltransferase type 11" evidence="1">
    <location>
        <begin position="41"/>
        <end position="84"/>
    </location>
</feature>
<keyword evidence="2" id="KW-0489">Methyltransferase</keyword>
<dbReference type="Gene3D" id="3.40.50.150">
    <property type="entry name" value="Vaccinia Virus protein VP39"/>
    <property type="match status" value="1"/>
</dbReference>
<dbReference type="GO" id="GO:0008168">
    <property type="term" value="F:methyltransferase activity"/>
    <property type="evidence" value="ECO:0007669"/>
    <property type="project" value="UniProtKB-KW"/>
</dbReference>
<keyword evidence="3" id="KW-1185">Reference proteome</keyword>
<name>A0ABU6PKD2_9BACI</name>
<organism evidence="2 3">
    <name type="scientific">Bacillus nitratireducens</name>
    <dbReference type="NCBI Taxonomy" id="2026193"/>
    <lineage>
        <taxon>Bacteria</taxon>
        <taxon>Bacillati</taxon>
        <taxon>Bacillota</taxon>
        <taxon>Bacilli</taxon>
        <taxon>Bacillales</taxon>
        <taxon>Bacillaceae</taxon>
        <taxon>Bacillus</taxon>
        <taxon>Bacillus cereus group</taxon>
    </lineage>
</organism>
<accession>A0ABU6PKD2</accession>
<protein>
    <submittedName>
        <fullName evidence="2">Methyltransferase domain-containing protein</fullName>
    </submittedName>
</protein>
<dbReference type="Proteomes" id="UP001336122">
    <property type="component" value="Unassembled WGS sequence"/>
</dbReference>
<dbReference type="EMBL" id="JARTIK010000042">
    <property type="protein sequence ID" value="MED4681754.1"/>
    <property type="molecule type" value="Genomic_DNA"/>
</dbReference>
<dbReference type="GO" id="GO:0032259">
    <property type="term" value="P:methylation"/>
    <property type="evidence" value="ECO:0007669"/>
    <property type="project" value="UniProtKB-KW"/>
</dbReference>
<evidence type="ECO:0000313" key="2">
    <source>
        <dbReference type="EMBL" id="MED4681754.1"/>
    </source>
</evidence>
<gene>
    <name evidence="2" type="ORF">P9485_29030</name>
</gene>
<dbReference type="InterPro" id="IPR029063">
    <property type="entry name" value="SAM-dependent_MTases_sf"/>
</dbReference>
<dbReference type="Pfam" id="PF08241">
    <property type="entry name" value="Methyltransf_11"/>
    <property type="match status" value="1"/>
</dbReference>
<comment type="caution">
    <text evidence="2">The sequence shown here is derived from an EMBL/GenBank/DDBJ whole genome shotgun (WGS) entry which is preliminary data.</text>
</comment>
<dbReference type="RefSeq" id="WP_098780733.1">
    <property type="nucleotide sequence ID" value="NZ_JARTIK010000042.1"/>
</dbReference>
<dbReference type="InterPro" id="IPR013216">
    <property type="entry name" value="Methyltransf_11"/>
</dbReference>
<keyword evidence="2" id="KW-0808">Transferase</keyword>
<reference evidence="2 3" key="1">
    <citation type="submission" date="2023-03" db="EMBL/GenBank/DDBJ databases">
        <title>Bacillus Genome Sequencing.</title>
        <authorList>
            <person name="Dunlap C."/>
        </authorList>
    </citation>
    <scope>NUCLEOTIDE SEQUENCE [LARGE SCALE GENOMIC DNA]</scope>
    <source>
        <strain evidence="2 3">NRS-319</strain>
    </source>
</reference>
<dbReference type="SUPFAM" id="SSF53335">
    <property type="entry name" value="S-adenosyl-L-methionine-dependent methyltransferases"/>
    <property type="match status" value="1"/>
</dbReference>
<sequence>MGEKKLHLGCGRTILENWINLNIVIQDGVDVVANLDDCKNKRLPFENDSIDEFLAEHLLEHIQYPLFLMAELHRIAKPNAKAVFKVPYGSSDSAFEDPTHVRQYFLHAFDYFSQPCYWRADYGYRGDWLTEKIIIIVDANKYQGKTGTEILDDVNTYRSIVLEMIVELRAIKPVREPQRELHTAPPIEIRLGTTV</sequence>
<evidence type="ECO:0000313" key="3">
    <source>
        <dbReference type="Proteomes" id="UP001336122"/>
    </source>
</evidence>
<proteinExistence type="predicted"/>